<dbReference type="EMBL" id="CALNXI010000002">
    <property type="protein sequence ID" value="CAH3013701.1"/>
    <property type="molecule type" value="Genomic_DNA"/>
</dbReference>
<keyword evidence="2" id="KW-1185">Reference proteome</keyword>
<evidence type="ECO:0000313" key="2">
    <source>
        <dbReference type="Proteomes" id="UP001159427"/>
    </source>
</evidence>
<sequence length="185" mass="21394">MSGQKDFTGECRFYIKLPEVKDHLYHITGEASGINQAVDTRVITKIHDLLNRGVTDNDEMRRHLREFVRIEIFPGREMPLPTSQQYFPTKKDIYNLMYRAMVVASFVLQDESTDSIKEALQVIEDWNPDWQPSFFMTDFCEEEIQTFEETSPDATSSHTQSLQSVVTESGMAEEVKMVNDSLVQK</sequence>
<accession>A0ABN8L9F1</accession>
<protein>
    <submittedName>
        <fullName evidence="1">Uncharacterized protein</fullName>
    </submittedName>
</protein>
<reference evidence="1 2" key="1">
    <citation type="submission" date="2022-05" db="EMBL/GenBank/DDBJ databases">
        <authorList>
            <consortium name="Genoscope - CEA"/>
            <person name="William W."/>
        </authorList>
    </citation>
    <scope>NUCLEOTIDE SEQUENCE [LARGE SCALE GENOMIC DNA]</scope>
</reference>
<gene>
    <name evidence="1" type="ORF">PEVE_00013347</name>
</gene>
<comment type="caution">
    <text evidence="1">The sequence shown here is derived from an EMBL/GenBank/DDBJ whole genome shotgun (WGS) entry which is preliminary data.</text>
</comment>
<dbReference type="InterPro" id="IPR029309">
    <property type="entry name" value="CaRF"/>
</dbReference>
<organism evidence="1 2">
    <name type="scientific">Porites evermanni</name>
    <dbReference type="NCBI Taxonomy" id="104178"/>
    <lineage>
        <taxon>Eukaryota</taxon>
        <taxon>Metazoa</taxon>
        <taxon>Cnidaria</taxon>
        <taxon>Anthozoa</taxon>
        <taxon>Hexacorallia</taxon>
        <taxon>Scleractinia</taxon>
        <taxon>Fungiina</taxon>
        <taxon>Poritidae</taxon>
        <taxon>Porites</taxon>
    </lineage>
</organism>
<dbReference type="Proteomes" id="UP001159427">
    <property type="component" value="Unassembled WGS sequence"/>
</dbReference>
<proteinExistence type="predicted"/>
<dbReference type="PANTHER" id="PTHR47456">
    <property type="entry name" value="PHD-TYPE DOMAIN-CONTAINING PROTEIN"/>
    <property type="match status" value="1"/>
</dbReference>
<dbReference type="Pfam" id="PF15299">
    <property type="entry name" value="ALS2CR8"/>
    <property type="match status" value="1"/>
</dbReference>
<name>A0ABN8L9F1_9CNID</name>
<evidence type="ECO:0000313" key="1">
    <source>
        <dbReference type="EMBL" id="CAH3013701.1"/>
    </source>
</evidence>